<accession>A0A9W6ETB3</accession>
<keyword evidence="2" id="KW-1185">Reference proteome</keyword>
<proteinExistence type="predicted"/>
<organism evidence="1 2">
    <name type="scientific">Neptunitalea chrysea</name>
    <dbReference type="NCBI Taxonomy" id="1647581"/>
    <lineage>
        <taxon>Bacteria</taxon>
        <taxon>Pseudomonadati</taxon>
        <taxon>Bacteroidota</taxon>
        <taxon>Flavobacteriia</taxon>
        <taxon>Flavobacteriales</taxon>
        <taxon>Flavobacteriaceae</taxon>
        <taxon>Neptunitalea</taxon>
    </lineage>
</organism>
<reference evidence="1" key="1">
    <citation type="submission" date="2022-07" db="EMBL/GenBank/DDBJ databases">
        <title>Taxonomy of Novel Oxalotrophic and Methylotrophic Bacteria.</title>
        <authorList>
            <person name="Sahin N."/>
            <person name="Tani A."/>
        </authorList>
    </citation>
    <scope>NUCLEOTIDE SEQUENCE</scope>
    <source>
        <strain evidence="1">AM327</strain>
    </source>
</reference>
<evidence type="ECO:0000313" key="2">
    <source>
        <dbReference type="Proteomes" id="UP001143545"/>
    </source>
</evidence>
<gene>
    <name evidence="1" type="ORF">NBRC110019_06290</name>
</gene>
<dbReference type="AlphaFoldDB" id="A0A9W6ETB3"/>
<comment type="caution">
    <text evidence="1">The sequence shown here is derived from an EMBL/GenBank/DDBJ whole genome shotgun (WGS) entry which is preliminary data.</text>
</comment>
<dbReference type="RefSeq" id="WP_281752293.1">
    <property type="nucleotide sequence ID" value="NZ_BRVP01000004.1"/>
</dbReference>
<evidence type="ECO:0000313" key="1">
    <source>
        <dbReference type="EMBL" id="GLB51590.1"/>
    </source>
</evidence>
<dbReference type="EMBL" id="BRVP01000004">
    <property type="protein sequence ID" value="GLB51590.1"/>
    <property type="molecule type" value="Genomic_DNA"/>
</dbReference>
<protein>
    <submittedName>
        <fullName evidence="1">Uncharacterized protein</fullName>
    </submittedName>
</protein>
<sequence>MGKPTNVDVDHFQNRVASVKENNYFLNLGYQFTFSKYHIDAKLEWNNVLNTKSYIRYINSDFYSIQNSFIIRPSQILFSLQFNL</sequence>
<name>A0A9W6ETB3_9FLAO</name>
<dbReference type="Proteomes" id="UP001143545">
    <property type="component" value="Unassembled WGS sequence"/>
</dbReference>